<dbReference type="InterPro" id="IPR013154">
    <property type="entry name" value="ADH-like_N"/>
</dbReference>
<dbReference type="RefSeq" id="XP_025376922.1">
    <property type="nucleotide sequence ID" value="XM_025522246.1"/>
</dbReference>
<dbReference type="GeneID" id="37044162"/>
<gene>
    <name evidence="2" type="ORF">FA10DRAFT_268237</name>
</gene>
<dbReference type="Pfam" id="PF00107">
    <property type="entry name" value="ADH_zinc_N"/>
    <property type="match status" value="1"/>
</dbReference>
<sequence length="358" mass="38210">MSQRQWKLPEQPRRTSFDCLTLETTKVPTVLPGEVLVAVKACSLNYRDLIIAQGTHSLPQRGKPVIPVSDGAGEVVAVGEGVTSFQKGDRVCALFFQDFLKGSVPTAAESNSRGGSLRDGFLCQYRCLPEHALVHAPHHLTFEEASTLPCAAVTAFNALFGHSSNVVQAGETVLCEGTGGVSVFGVQLALAAGAKVVLTSSSDDKLARVRSLVSAEKQARLTTVNYKTEPNYDKDVFRVSDGEGASHVLEIGGAGTLEKAFACVKRGGMISNIGFVAGGPGVQLPDIPTMSFSKGVIYRGTMVGSREQFVALNRCLEAHDIRPAVDRVFAFDEAKEAYKYQWSASHVGKVVISCVSSE</sequence>
<dbReference type="OrthoDB" id="9930022at2759"/>
<evidence type="ECO:0000259" key="1">
    <source>
        <dbReference type="SMART" id="SM00829"/>
    </source>
</evidence>
<proteinExistence type="predicted"/>
<keyword evidence="3" id="KW-1185">Reference proteome</keyword>
<dbReference type="InterPro" id="IPR020843">
    <property type="entry name" value="ER"/>
</dbReference>
<dbReference type="InterPro" id="IPR011032">
    <property type="entry name" value="GroES-like_sf"/>
</dbReference>
<dbReference type="CDD" id="cd08276">
    <property type="entry name" value="MDR7"/>
    <property type="match status" value="1"/>
</dbReference>
<evidence type="ECO:0000313" key="3">
    <source>
        <dbReference type="Proteomes" id="UP000245768"/>
    </source>
</evidence>
<dbReference type="SUPFAM" id="SSF51735">
    <property type="entry name" value="NAD(P)-binding Rossmann-fold domains"/>
    <property type="match status" value="1"/>
</dbReference>
<evidence type="ECO:0000313" key="2">
    <source>
        <dbReference type="EMBL" id="PWN89724.1"/>
    </source>
</evidence>
<dbReference type="InParanoid" id="A0A316YLP5"/>
<dbReference type="InterPro" id="IPR052711">
    <property type="entry name" value="Zinc_ADH-like"/>
</dbReference>
<feature type="domain" description="Enoyl reductase (ER)" evidence="1">
    <location>
        <begin position="15"/>
        <end position="352"/>
    </location>
</feature>
<dbReference type="AlphaFoldDB" id="A0A316YLP5"/>
<dbReference type="Gene3D" id="3.40.50.720">
    <property type="entry name" value="NAD(P)-binding Rossmann-like Domain"/>
    <property type="match status" value="1"/>
</dbReference>
<dbReference type="SUPFAM" id="SSF50129">
    <property type="entry name" value="GroES-like"/>
    <property type="match status" value="1"/>
</dbReference>
<dbReference type="STRING" id="215250.A0A316YLP5"/>
<dbReference type="PANTHER" id="PTHR45033">
    <property type="match status" value="1"/>
</dbReference>
<organism evidence="2 3">
    <name type="scientific">Acaromyces ingoldii</name>
    <dbReference type="NCBI Taxonomy" id="215250"/>
    <lineage>
        <taxon>Eukaryota</taxon>
        <taxon>Fungi</taxon>
        <taxon>Dikarya</taxon>
        <taxon>Basidiomycota</taxon>
        <taxon>Ustilaginomycotina</taxon>
        <taxon>Exobasidiomycetes</taxon>
        <taxon>Exobasidiales</taxon>
        <taxon>Cryptobasidiaceae</taxon>
        <taxon>Acaromyces</taxon>
    </lineage>
</organism>
<dbReference type="InterPro" id="IPR036291">
    <property type="entry name" value="NAD(P)-bd_dom_sf"/>
</dbReference>
<dbReference type="Pfam" id="PF08240">
    <property type="entry name" value="ADH_N"/>
    <property type="match status" value="1"/>
</dbReference>
<name>A0A316YLP5_9BASI</name>
<dbReference type="SMART" id="SM00829">
    <property type="entry name" value="PKS_ER"/>
    <property type="match status" value="1"/>
</dbReference>
<dbReference type="InterPro" id="IPR013149">
    <property type="entry name" value="ADH-like_C"/>
</dbReference>
<dbReference type="PANTHER" id="PTHR45033:SF2">
    <property type="entry name" value="ZINC-TYPE ALCOHOL DEHYDROGENASE-LIKE PROTEIN C1773.06C"/>
    <property type="match status" value="1"/>
</dbReference>
<protein>
    <submittedName>
        <fullName evidence="2">Putative alcohol dehydrogenase</fullName>
    </submittedName>
</protein>
<dbReference type="Gene3D" id="3.90.180.10">
    <property type="entry name" value="Medium-chain alcohol dehydrogenases, catalytic domain"/>
    <property type="match status" value="1"/>
</dbReference>
<dbReference type="Proteomes" id="UP000245768">
    <property type="component" value="Unassembled WGS sequence"/>
</dbReference>
<reference evidence="2" key="1">
    <citation type="journal article" date="2018" name="Mol. Biol. Evol.">
        <title>Broad Genomic Sampling Reveals a Smut Pathogenic Ancestry of the Fungal Clade Ustilaginomycotina.</title>
        <authorList>
            <person name="Kijpornyongpan T."/>
            <person name="Mondo S.J."/>
            <person name="Barry K."/>
            <person name="Sandor L."/>
            <person name="Lee J."/>
            <person name="Lipzen A."/>
            <person name="Pangilinan J."/>
            <person name="LaButti K."/>
            <person name="Hainaut M."/>
            <person name="Henrissat B."/>
            <person name="Grigoriev I.V."/>
            <person name="Spatafora J.W."/>
            <person name="Aime M.C."/>
        </authorList>
    </citation>
    <scope>NUCLEOTIDE SEQUENCE [LARGE SCALE GENOMIC DNA]</scope>
    <source>
        <strain evidence="2">MCA 4198</strain>
    </source>
</reference>
<accession>A0A316YLP5</accession>
<dbReference type="GO" id="GO:0016491">
    <property type="term" value="F:oxidoreductase activity"/>
    <property type="evidence" value="ECO:0007669"/>
    <property type="project" value="InterPro"/>
</dbReference>
<dbReference type="EMBL" id="KZ819637">
    <property type="protein sequence ID" value="PWN89724.1"/>
    <property type="molecule type" value="Genomic_DNA"/>
</dbReference>